<protein>
    <submittedName>
        <fullName evidence="2">Uncharacterized protein</fullName>
    </submittedName>
</protein>
<accession>A0A0D2M942</accession>
<dbReference type="RefSeq" id="XP_013898814.1">
    <property type="nucleotide sequence ID" value="XM_014043360.1"/>
</dbReference>
<evidence type="ECO:0000313" key="2">
    <source>
        <dbReference type="EMBL" id="KIY99794.1"/>
    </source>
</evidence>
<name>A0A0D2M942_9CHLO</name>
<feature type="region of interest" description="Disordered" evidence="1">
    <location>
        <begin position="1"/>
        <end position="22"/>
    </location>
</feature>
<dbReference type="KEGG" id="mng:MNEG_8168"/>
<dbReference type="AlphaFoldDB" id="A0A0D2M942"/>
<dbReference type="Proteomes" id="UP000054498">
    <property type="component" value="Unassembled WGS sequence"/>
</dbReference>
<dbReference type="OrthoDB" id="544057at2759"/>
<reference evidence="2 3" key="1">
    <citation type="journal article" date="2013" name="BMC Genomics">
        <title>Reconstruction of the lipid metabolism for the microalga Monoraphidium neglectum from its genome sequence reveals characteristics suitable for biofuel production.</title>
        <authorList>
            <person name="Bogen C."/>
            <person name="Al-Dilaimi A."/>
            <person name="Albersmeier A."/>
            <person name="Wichmann J."/>
            <person name="Grundmann M."/>
            <person name="Rupp O."/>
            <person name="Lauersen K.J."/>
            <person name="Blifernez-Klassen O."/>
            <person name="Kalinowski J."/>
            <person name="Goesmann A."/>
            <person name="Mussgnug J.H."/>
            <person name="Kruse O."/>
        </authorList>
    </citation>
    <scope>NUCLEOTIDE SEQUENCE [LARGE SCALE GENOMIC DNA]</scope>
    <source>
        <strain evidence="2 3">SAG 48.87</strain>
    </source>
</reference>
<evidence type="ECO:0000256" key="1">
    <source>
        <dbReference type="SAM" id="MobiDB-lite"/>
    </source>
</evidence>
<feature type="compositionally biased region" description="Low complexity" evidence="1">
    <location>
        <begin position="7"/>
        <end position="22"/>
    </location>
</feature>
<dbReference type="GeneID" id="25741044"/>
<dbReference type="EMBL" id="KK101742">
    <property type="protein sequence ID" value="KIY99794.1"/>
    <property type="molecule type" value="Genomic_DNA"/>
</dbReference>
<proteinExistence type="predicted"/>
<gene>
    <name evidence="2" type="ORF">MNEG_8168</name>
</gene>
<sequence>MARALHGPVGAGAAQAPVPRAVPRRLTNDDLMDGMLTMMGGVDSDHCTGYAGGGPELRLVDEAINLRLWRDLGSGRVEQSNLYQAPAKLAGSGCTRFAPYLRADATRPGSIRPDGYGLRSWTFDRDSDLVSASAQSWVDGSSPIPPHRSMRVLTVPHAAAAIVNGALPPAFEAGKGDIWVLEFILAGSGEGIGRLGGLREGGVANEGWREPGAPGWRWATMNWYEDGALAVNRSINEDRIQLPSDLAAFAIDPAAIKLRMAPRRDSAAVVGAAGIDAYISRLAAATRDAGDRAGGCGTGQLLGSCWAFSWDEAMQLVWEERQGCVWEGVAGGPGPVIEQLYPDCSYCRQPIDLRALAEAGHPRVTFEAGTVLRDGAVGRWLLTYSLQVRLCGPARMGSA</sequence>
<keyword evidence="3" id="KW-1185">Reference proteome</keyword>
<evidence type="ECO:0000313" key="3">
    <source>
        <dbReference type="Proteomes" id="UP000054498"/>
    </source>
</evidence>
<organism evidence="2 3">
    <name type="scientific">Monoraphidium neglectum</name>
    <dbReference type="NCBI Taxonomy" id="145388"/>
    <lineage>
        <taxon>Eukaryota</taxon>
        <taxon>Viridiplantae</taxon>
        <taxon>Chlorophyta</taxon>
        <taxon>core chlorophytes</taxon>
        <taxon>Chlorophyceae</taxon>
        <taxon>CS clade</taxon>
        <taxon>Sphaeropleales</taxon>
        <taxon>Selenastraceae</taxon>
        <taxon>Monoraphidium</taxon>
    </lineage>
</organism>